<reference evidence="16" key="1">
    <citation type="submission" date="2020-09" db="EMBL/GenBank/DDBJ databases">
        <title>Rhizobia associated with sainfoin plants.</title>
        <authorList>
            <person name="Asharfi S."/>
            <person name="Kuzmanovic N."/>
            <person name="Bunk B."/>
            <person name="Sproeer C."/>
            <person name="Becker M."/>
            <person name="Thuenen T."/>
        </authorList>
    </citation>
    <scope>NUCLEOTIDE SEQUENCE</scope>
    <source>
        <strain evidence="16">OM4</strain>
    </source>
</reference>
<feature type="transmembrane region" description="Helical" evidence="13">
    <location>
        <begin position="248"/>
        <end position="266"/>
    </location>
</feature>
<keyword evidence="11 13" id="KW-1133">Transmembrane helix</keyword>
<dbReference type="InterPro" id="IPR017871">
    <property type="entry name" value="ABC_transporter-like_CS"/>
</dbReference>
<dbReference type="GO" id="GO:0005524">
    <property type="term" value="F:ATP binding"/>
    <property type="evidence" value="ECO:0007669"/>
    <property type="project" value="UniProtKB-KW"/>
</dbReference>
<protein>
    <submittedName>
        <fullName evidence="16">Glucan ABC transporter ATP-binding protein/ permease</fullName>
    </submittedName>
</protein>
<evidence type="ECO:0000256" key="7">
    <source>
        <dbReference type="ARBA" id="ARBA00022692"/>
    </source>
</evidence>
<dbReference type="SMART" id="SM00382">
    <property type="entry name" value="AAA"/>
    <property type="match status" value="1"/>
</dbReference>
<dbReference type="InterPro" id="IPR027417">
    <property type="entry name" value="P-loop_NTPase"/>
</dbReference>
<evidence type="ECO:0000256" key="11">
    <source>
        <dbReference type="ARBA" id="ARBA00022989"/>
    </source>
</evidence>
<feature type="transmembrane region" description="Helical" evidence="13">
    <location>
        <begin position="160"/>
        <end position="177"/>
    </location>
</feature>
<evidence type="ECO:0000313" key="16">
    <source>
        <dbReference type="EMBL" id="UVC13863.1"/>
    </source>
</evidence>
<dbReference type="SUPFAM" id="SSF90123">
    <property type="entry name" value="ABC transporter transmembrane region"/>
    <property type="match status" value="1"/>
</dbReference>
<evidence type="ECO:0000259" key="15">
    <source>
        <dbReference type="PROSITE" id="PS50929"/>
    </source>
</evidence>
<keyword evidence="17" id="KW-1185">Reference proteome</keyword>
<evidence type="ECO:0000256" key="9">
    <source>
        <dbReference type="ARBA" id="ARBA00022840"/>
    </source>
</evidence>
<dbReference type="CDD" id="cd18562">
    <property type="entry name" value="ABC_6TM_NdvA_beta-glucan_exporter_like"/>
    <property type="match status" value="1"/>
</dbReference>
<dbReference type="PROSITE" id="PS00211">
    <property type="entry name" value="ABC_TRANSPORTER_1"/>
    <property type="match status" value="1"/>
</dbReference>
<evidence type="ECO:0000256" key="12">
    <source>
        <dbReference type="ARBA" id="ARBA00023136"/>
    </source>
</evidence>
<feature type="transmembrane region" description="Helical" evidence="13">
    <location>
        <begin position="137"/>
        <end position="154"/>
    </location>
</feature>
<feature type="domain" description="ABC transmembrane type-1" evidence="15">
    <location>
        <begin position="22"/>
        <end position="301"/>
    </location>
</feature>
<evidence type="ECO:0000256" key="8">
    <source>
        <dbReference type="ARBA" id="ARBA00022741"/>
    </source>
</evidence>
<evidence type="ECO:0000256" key="3">
    <source>
        <dbReference type="ARBA" id="ARBA00022448"/>
    </source>
</evidence>
<comment type="similarity">
    <text evidence="2">Belongs to the ABC transporter superfamily.</text>
</comment>
<dbReference type="Pfam" id="PF00005">
    <property type="entry name" value="ABC_tran"/>
    <property type="match status" value="1"/>
</dbReference>
<organism evidence="16 17">
    <name type="scientific">Mesorhizobium onobrychidis</name>
    <dbReference type="NCBI Taxonomy" id="2775404"/>
    <lineage>
        <taxon>Bacteria</taxon>
        <taxon>Pseudomonadati</taxon>
        <taxon>Pseudomonadota</taxon>
        <taxon>Alphaproteobacteria</taxon>
        <taxon>Hyphomicrobiales</taxon>
        <taxon>Phyllobacteriaceae</taxon>
        <taxon>Mesorhizobium</taxon>
    </lineage>
</organism>
<feature type="transmembrane region" description="Helical" evidence="13">
    <location>
        <begin position="54"/>
        <end position="77"/>
    </location>
</feature>
<proteinExistence type="inferred from homology"/>
<evidence type="ECO:0000259" key="14">
    <source>
        <dbReference type="PROSITE" id="PS50893"/>
    </source>
</evidence>
<dbReference type="NCBIfam" id="NF010178">
    <property type="entry name" value="PRK13657.1"/>
    <property type="match status" value="1"/>
</dbReference>
<dbReference type="RefSeq" id="WP_258117918.1">
    <property type="nucleotide sequence ID" value="NZ_CP062229.1"/>
</dbReference>
<dbReference type="Gene3D" id="3.40.50.300">
    <property type="entry name" value="P-loop containing nucleotide triphosphate hydrolases"/>
    <property type="match status" value="1"/>
</dbReference>
<feature type="domain" description="ABC transporter" evidence="14">
    <location>
        <begin position="335"/>
        <end position="569"/>
    </location>
</feature>
<evidence type="ECO:0000313" key="17">
    <source>
        <dbReference type="Proteomes" id="UP001058098"/>
    </source>
</evidence>
<evidence type="ECO:0000256" key="10">
    <source>
        <dbReference type="ARBA" id="ARBA00022967"/>
    </source>
</evidence>
<dbReference type="EMBL" id="CP062229">
    <property type="protein sequence ID" value="UVC13863.1"/>
    <property type="molecule type" value="Genomic_DNA"/>
</dbReference>
<dbReference type="InterPro" id="IPR003439">
    <property type="entry name" value="ABC_transporter-like_ATP-bd"/>
</dbReference>
<accession>A0ABY5QS68</accession>
<evidence type="ECO:0000256" key="1">
    <source>
        <dbReference type="ARBA" id="ARBA00004651"/>
    </source>
</evidence>
<evidence type="ECO:0000256" key="13">
    <source>
        <dbReference type="SAM" id="Phobius"/>
    </source>
</evidence>
<keyword evidence="5" id="KW-0997">Cell inner membrane</keyword>
<evidence type="ECO:0000256" key="4">
    <source>
        <dbReference type="ARBA" id="ARBA00022475"/>
    </source>
</evidence>
<dbReference type="NCBIfam" id="TIGR01192">
    <property type="entry name" value="chvA"/>
    <property type="match status" value="1"/>
</dbReference>
<evidence type="ECO:0000256" key="5">
    <source>
        <dbReference type="ARBA" id="ARBA00022519"/>
    </source>
</evidence>
<name>A0ABY5QS68_9HYPH</name>
<dbReference type="InterPro" id="IPR036640">
    <property type="entry name" value="ABC1_TM_sf"/>
</dbReference>
<dbReference type="InterPro" id="IPR005896">
    <property type="entry name" value="NdvA"/>
</dbReference>
<dbReference type="PROSITE" id="PS50893">
    <property type="entry name" value="ABC_TRANSPORTER_2"/>
    <property type="match status" value="1"/>
</dbReference>
<evidence type="ECO:0000256" key="2">
    <source>
        <dbReference type="ARBA" id="ARBA00005417"/>
    </source>
</evidence>
<dbReference type="SUPFAM" id="SSF52540">
    <property type="entry name" value="P-loop containing nucleoside triphosphate hydrolases"/>
    <property type="match status" value="1"/>
</dbReference>
<sequence length="590" mass="64727">MSLLQIYWRALGYLAADRKRVAFICGANVALAIIAILEPIMFGRVIDAISDGGSVFSTLAVWAGIGVFNVVAFVLVARGADRFAHARRSEVLCQSFERVITMPLAWHHQRGTSNSLHTLLRAVETLFSLWLEFMRQHLSTVVALVLLVPTALSMDIRMSMVLLALGALYVGIGRLVMRRTREGQASVERHFHQVFAHVSDSVSNVAVLQSYNRIGHETDALKRYVKNLLDAQYPVLDWWALANALHRLSSTISMMVVLLIGSYLVMHGQLRIGDVIAFTGFATLLIARLDQMSAFANQISEARAKLEEFYRLEDSAADAAEPDGLRDLVNVTGHVRFENVSFEFANSGQGVNDVSFEVHAGQTVAIVGPTGAGKTTLINLLQRVFAPSSGRILIDGIDTRTVTRKSLRHSIATVFQDAGLLNRSIEDNIRVGRAEATYDEVHAAANAAAAQDFILSKSNGYDTVVGERGGQLSGGERQRIAIARAVLKDSPILVLDEATSALDVETEDRVKEAIDELRRGRTTFIIAHRLTTVRDADLVVFMDKGKVVEMGGFAELSMRNGRFASLLRAGGLLNDEEVRRLSRTITDEAA</sequence>
<dbReference type="PANTHER" id="PTHR43394:SF1">
    <property type="entry name" value="ATP-BINDING CASSETTE SUB-FAMILY B MEMBER 10, MITOCHONDRIAL"/>
    <property type="match status" value="1"/>
</dbReference>
<feature type="transmembrane region" description="Helical" evidence="13">
    <location>
        <begin position="21"/>
        <end position="42"/>
    </location>
</feature>
<evidence type="ECO:0000256" key="6">
    <source>
        <dbReference type="ARBA" id="ARBA00022597"/>
    </source>
</evidence>
<keyword evidence="4" id="KW-1003">Cell membrane</keyword>
<keyword evidence="7 13" id="KW-0812">Transmembrane</keyword>
<keyword evidence="3" id="KW-0813">Transport</keyword>
<dbReference type="InterPro" id="IPR039421">
    <property type="entry name" value="Type_1_exporter"/>
</dbReference>
<dbReference type="InterPro" id="IPR003593">
    <property type="entry name" value="AAA+_ATPase"/>
</dbReference>
<keyword evidence="9 16" id="KW-0067">ATP-binding</keyword>
<keyword evidence="10" id="KW-1278">Translocase</keyword>
<dbReference type="PANTHER" id="PTHR43394">
    <property type="entry name" value="ATP-DEPENDENT PERMEASE MDL1, MITOCHONDRIAL"/>
    <property type="match status" value="1"/>
</dbReference>
<comment type="subcellular location">
    <subcellularLocation>
        <location evidence="1">Cell membrane</location>
        <topology evidence="1">Multi-pass membrane protein</topology>
    </subcellularLocation>
</comment>
<keyword evidence="6" id="KW-0762">Sugar transport</keyword>
<dbReference type="InterPro" id="IPR011527">
    <property type="entry name" value="ABC1_TM_dom"/>
</dbReference>
<keyword evidence="8" id="KW-0547">Nucleotide-binding</keyword>
<keyword evidence="12 13" id="KW-0472">Membrane</keyword>
<dbReference type="PROSITE" id="PS50929">
    <property type="entry name" value="ABC_TM1F"/>
    <property type="match status" value="1"/>
</dbReference>
<dbReference type="Proteomes" id="UP001058098">
    <property type="component" value="Chromosome"/>
</dbReference>
<dbReference type="Gene3D" id="1.20.1560.10">
    <property type="entry name" value="ABC transporter type 1, transmembrane domain"/>
    <property type="match status" value="1"/>
</dbReference>
<gene>
    <name evidence="16" type="ORF">IHQ72_24660</name>
</gene>
<dbReference type="Pfam" id="PF00664">
    <property type="entry name" value="ABC_membrane"/>
    <property type="match status" value="1"/>
</dbReference>